<proteinExistence type="predicted"/>
<organism evidence="2 3">
    <name type="scientific">Craurococcus roseus</name>
    <dbReference type="NCBI Taxonomy" id="77585"/>
    <lineage>
        <taxon>Bacteria</taxon>
        <taxon>Pseudomonadati</taxon>
        <taxon>Pseudomonadota</taxon>
        <taxon>Alphaproteobacteria</taxon>
        <taxon>Acetobacterales</taxon>
        <taxon>Acetobacteraceae</taxon>
        <taxon>Craurococcus</taxon>
    </lineage>
</organism>
<comment type="caution">
    <text evidence="2">The sequence shown here is derived from an EMBL/GenBank/DDBJ whole genome shotgun (WGS) entry which is preliminary data.</text>
</comment>
<protein>
    <submittedName>
        <fullName evidence="2">Glutathione S-transferase C-terminal domain-containing protein</fullName>
    </submittedName>
</protein>
<dbReference type="Pfam" id="PF13410">
    <property type="entry name" value="GST_C_2"/>
    <property type="match status" value="1"/>
</dbReference>
<dbReference type="Gene3D" id="1.20.1050.10">
    <property type="match status" value="1"/>
</dbReference>
<dbReference type="PANTHER" id="PTHR32419:SF6">
    <property type="entry name" value="GLUTATHIONE S-TRANSFERASE OMEGA-LIKE 1-RELATED"/>
    <property type="match status" value="1"/>
</dbReference>
<dbReference type="Pfam" id="PF13409">
    <property type="entry name" value="GST_N_2"/>
    <property type="match status" value="1"/>
</dbReference>
<dbReference type="SFLD" id="SFLDG01148">
    <property type="entry name" value="Xi_(cytGST)"/>
    <property type="match status" value="1"/>
</dbReference>
<dbReference type="InterPro" id="IPR010987">
    <property type="entry name" value="Glutathione-S-Trfase_C-like"/>
</dbReference>
<dbReference type="PANTHER" id="PTHR32419">
    <property type="entry name" value="GLUTATHIONYL-HYDROQUINONE REDUCTASE"/>
    <property type="match status" value="1"/>
</dbReference>
<reference evidence="3" key="1">
    <citation type="journal article" date="2019" name="Int. J. Syst. Evol. Microbiol.">
        <title>The Global Catalogue of Microorganisms (GCM) 10K type strain sequencing project: providing services to taxonomists for standard genome sequencing and annotation.</title>
        <authorList>
            <consortium name="The Broad Institute Genomics Platform"/>
            <consortium name="The Broad Institute Genome Sequencing Center for Infectious Disease"/>
            <person name="Wu L."/>
            <person name="Ma J."/>
        </authorList>
    </citation>
    <scope>NUCLEOTIDE SEQUENCE [LARGE SCALE GENOMIC DNA]</scope>
    <source>
        <strain evidence="3">JCM 9933</strain>
    </source>
</reference>
<feature type="domain" description="GST C-terminal" evidence="1">
    <location>
        <begin position="171"/>
        <end position="296"/>
    </location>
</feature>
<dbReference type="CDD" id="cd03190">
    <property type="entry name" value="GST_C_Omega_like"/>
    <property type="match status" value="1"/>
</dbReference>
<dbReference type="PROSITE" id="PS50405">
    <property type="entry name" value="GST_CTER"/>
    <property type="match status" value="1"/>
</dbReference>
<sequence length="325" mass="35717">MLVDGKWVADWHPVQATDERGGFVRQTSSFRNWVTPDGGAGPTGEGGFAAEAGRYHLYVALICPWASRTLIARRLKGLERAVSVSVVEPALTEQGWRFGDYPGSGRDAVNGATYLHELYTRADTRFTGRATVPVLWDRVRGTIVNNESAEIVRMFNTGFGALADEALDLYPTELAAEIDALNGRIYPRLNNGVYRAGFATTQGAYEEAVAEVFGMLDELEGQLADGRRFLLDERFTEADIRLFVTLVRFDAAYHGLFKCNLRRIADYPCLSAYLARVLAIPGVRGTVSIDHIKRGYYSIGALNPTGIVPVGPDLPGLALVDHHLH</sequence>
<accession>A0ABP3QYW0</accession>
<dbReference type="InterPro" id="IPR016639">
    <property type="entry name" value="GST_Omega/GSH"/>
</dbReference>
<dbReference type="SUPFAM" id="SSF47616">
    <property type="entry name" value="GST C-terminal domain-like"/>
    <property type="match status" value="1"/>
</dbReference>
<dbReference type="SUPFAM" id="SSF52833">
    <property type="entry name" value="Thioredoxin-like"/>
    <property type="match status" value="1"/>
</dbReference>
<name>A0ABP3QYW0_9PROT</name>
<keyword evidence="3" id="KW-1185">Reference proteome</keyword>
<dbReference type="PIRSF" id="PIRSF015753">
    <property type="entry name" value="GST"/>
    <property type="match status" value="1"/>
</dbReference>
<evidence type="ECO:0000313" key="2">
    <source>
        <dbReference type="EMBL" id="GAA0596286.1"/>
    </source>
</evidence>
<dbReference type="SFLD" id="SFLDS00019">
    <property type="entry name" value="Glutathione_Transferase_(cytos"/>
    <property type="match status" value="1"/>
</dbReference>
<dbReference type="InterPro" id="IPR047047">
    <property type="entry name" value="GST_Omega-like_C"/>
</dbReference>
<dbReference type="Proteomes" id="UP001501588">
    <property type="component" value="Unassembled WGS sequence"/>
</dbReference>
<dbReference type="InterPro" id="IPR036282">
    <property type="entry name" value="Glutathione-S-Trfase_C_sf"/>
</dbReference>
<dbReference type="Gene3D" id="3.40.30.10">
    <property type="entry name" value="Glutaredoxin"/>
    <property type="match status" value="1"/>
</dbReference>
<evidence type="ECO:0000313" key="3">
    <source>
        <dbReference type="Proteomes" id="UP001501588"/>
    </source>
</evidence>
<dbReference type="RefSeq" id="WP_343897001.1">
    <property type="nucleotide sequence ID" value="NZ_BAAAFZ010000061.1"/>
</dbReference>
<dbReference type="SFLD" id="SFLDG01206">
    <property type="entry name" value="Xi.1"/>
    <property type="match status" value="1"/>
</dbReference>
<dbReference type="InterPro" id="IPR040079">
    <property type="entry name" value="Glutathione_S-Trfase"/>
</dbReference>
<gene>
    <name evidence="2" type="ORF">GCM10009416_38300</name>
</gene>
<dbReference type="InterPro" id="IPR036249">
    <property type="entry name" value="Thioredoxin-like_sf"/>
</dbReference>
<dbReference type="InterPro" id="IPR004045">
    <property type="entry name" value="Glutathione_S-Trfase_N"/>
</dbReference>
<evidence type="ECO:0000259" key="1">
    <source>
        <dbReference type="PROSITE" id="PS50405"/>
    </source>
</evidence>
<dbReference type="EMBL" id="BAAAFZ010000061">
    <property type="protein sequence ID" value="GAA0596286.1"/>
    <property type="molecule type" value="Genomic_DNA"/>
</dbReference>